<proteinExistence type="predicted"/>
<dbReference type="Pfam" id="PF13005">
    <property type="entry name" value="zf-IS66"/>
    <property type="match status" value="1"/>
</dbReference>
<feature type="domain" description="Transposase IS66 central" evidence="2">
    <location>
        <begin position="173"/>
        <end position="456"/>
    </location>
</feature>
<evidence type="ECO:0000256" key="1">
    <source>
        <dbReference type="SAM" id="Coils"/>
    </source>
</evidence>
<dbReference type="NCBIfam" id="NF033517">
    <property type="entry name" value="transpos_IS66"/>
    <property type="match status" value="1"/>
</dbReference>
<evidence type="ECO:0000259" key="4">
    <source>
        <dbReference type="Pfam" id="PF13817"/>
    </source>
</evidence>
<reference evidence="5" key="1">
    <citation type="submission" date="2022-11" db="EMBL/GenBank/DDBJ databases">
        <title>WGS of Natronobacillus azotifigens 24KS-1, an anaerobic diazotrophic haloalkaliphile from soda-rich habitats.</title>
        <authorList>
            <person name="Sorokin D.Y."/>
            <person name="Merkel A.Y."/>
        </authorList>
    </citation>
    <scope>NUCLEOTIDE SEQUENCE</scope>
    <source>
        <strain evidence="5">24KS-1</strain>
    </source>
</reference>
<comment type="caution">
    <text evidence="5">The sequence shown here is derived from an EMBL/GenBank/DDBJ whole genome shotgun (WGS) entry which is preliminary data.</text>
</comment>
<sequence length="513" mass="59875">MTELEKKLTRENEELTKKIEVLTEQVNFLISKIYNPSSEKTPPHDEDQLALFTDDDLNIFNEVETASDPDAIEPDCLETITYKRKKGTKQSKIIKELPIEEVDCYLEEGCQCEWCETVLRPIGREFVREEVEFIPATLKRMRYYRHAYECPTCKEDGEDVIVKAPTPKPVIQKSLASPSSVAWLLHQKYEQFMPFHRQEKEWQRYGIDLSRTTMANWAVNVSQNWLTPLYEALHKELLKENILFADETTAQVLREKDRKPRSKSYMWLYRTGPHTERQIVLYEYQTTRAAKHPKAFLANFRGFLHCDGYDGYNSIPNVTRVGCLAHVRRKFHEAIPKGEQSKTASAAKVGRSYCDQLFKLEEKWQNLSGEERLKKRKEESLPLFEEFFTWVSQMHVLKQSLLGKALIYAKNQKAYLMNVLLDGNLHVSNNLAERSIRPLVVGRKAWYFSTSSNGARSSAVIFSIIQTAKDNGLDPFKYLTYLFEKMPNRENPAISMNMKDFFPWQTEIQEQCK</sequence>
<accession>A0A9J6RGP8</accession>
<keyword evidence="1" id="KW-0175">Coiled coil</keyword>
<evidence type="ECO:0000313" key="6">
    <source>
        <dbReference type="Proteomes" id="UP001084197"/>
    </source>
</evidence>
<organism evidence="5 6">
    <name type="scientific">Natronobacillus azotifigens</name>
    <dbReference type="NCBI Taxonomy" id="472978"/>
    <lineage>
        <taxon>Bacteria</taxon>
        <taxon>Bacillati</taxon>
        <taxon>Bacillota</taxon>
        <taxon>Bacilli</taxon>
        <taxon>Bacillales</taxon>
        <taxon>Bacillaceae</taxon>
        <taxon>Natronobacillus</taxon>
    </lineage>
</organism>
<evidence type="ECO:0000259" key="2">
    <source>
        <dbReference type="Pfam" id="PF03050"/>
    </source>
</evidence>
<feature type="coiled-coil region" evidence="1">
    <location>
        <begin position="1"/>
        <end position="32"/>
    </location>
</feature>
<keyword evidence="6" id="KW-1185">Reference proteome</keyword>
<feature type="domain" description="Transposase IS66 C-terminal" evidence="4">
    <location>
        <begin position="463"/>
        <end position="490"/>
    </location>
</feature>
<name>A0A9J6RGP8_9BACI</name>
<dbReference type="RefSeq" id="WP_268781398.1">
    <property type="nucleotide sequence ID" value="NZ_JAPRAT010000049.1"/>
</dbReference>
<dbReference type="AlphaFoldDB" id="A0A9J6RGP8"/>
<dbReference type="Pfam" id="PF03050">
    <property type="entry name" value="DDE_Tnp_IS66"/>
    <property type="match status" value="1"/>
</dbReference>
<protein>
    <submittedName>
        <fullName evidence="5">IS66 family transposase</fullName>
    </submittedName>
</protein>
<dbReference type="InterPro" id="IPR052344">
    <property type="entry name" value="Transposase-related"/>
</dbReference>
<dbReference type="InterPro" id="IPR024474">
    <property type="entry name" value="Znf_dom_IS66"/>
</dbReference>
<evidence type="ECO:0000259" key="3">
    <source>
        <dbReference type="Pfam" id="PF13005"/>
    </source>
</evidence>
<dbReference type="Pfam" id="PF13817">
    <property type="entry name" value="DDE_Tnp_IS66_C"/>
    <property type="match status" value="1"/>
</dbReference>
<feature type="domain" description="Transposase IS66 zinc-finger binding" evidence="3">
    <location>
        <begin position="110"/>
        <end position="153"/>
    </location>
</feature>
<dbReference type="PANTHER" id="PTHR33678:SF1">
    <property type="entry name" value="BLL1576 PROTEIN"/>
    <property type="match status" value="1"/>
</dbReference>
<evidence type="ECO:0000313" key="5">
    <source>
        <dbReference type="EMBL" id="MCZ0704622.1"/>
    </source>
</evidence>
<dbReference type="PANTHER" id="PTHR33678">
    <property type="entry name" value="BLL1576 PROTEIN"/>
    <property type="match status" value="1"/>
</dbReference>
<dbReference type="EMBL" id="JAPRAT010000049">
    <property type="protein sequence ID" value="MCZ0704622.1"/>
    <property type="molecule type" value="Genomic_DNA"/>
</dbReference>
<dbReference type="InterPro" id="IPR004291">
    <property type="entry name" value="Transposase_IS66_central"/>
</dbReference>
<gene>
    <name evidence="5" type="ORF">OWO01_15535</name>
</gene>
<dbReference type="Proteomes" id="UP001084197">
    <property type="component" value="Unassembled WGS sequence"/>
</dbReference>
<dbReference type="InterPro" id="IPR039552">
    <property type="entry name" value="IS66_C"/>
</dbReference>